<gene>
    <name evidence="3" type="ORF">GUA46_09075</name>
</gene>
<dbReference type="Pfam" id="PF18962">
    <property type="entry name" value="Por_Secre_tail"/>
    <property type="match status" value="1"/>
</dbReference>
<sequence>MKRKVFFILFGFLFTLKICGQENALYTIRLNYEFKEWEDGCESCWTLYRSFPYVGLTSSNGGIINDAYTTNEVSLELTYYETRYYELDWQNNGPQPESYCNAVHYLTDEFTNDWMTDFCGARKNRDDRIIEYGEAIEYGNANSESLDTYSWSQAKSYAKSWLLANEPSTEPNESISRYYSELLFEREGVQVQDGYWEYLVQGNQDWKPINNPQVKSLFPLSITAEELDILLPENLKNSGNILLRFSIHAEGSGHYIKFFNAIPAESVHSEKRTIGYYSFEISPEPPGLDQQIIPNPAPSPVTCPGGLDGGFTITFDRVLTDEEKMVILVYRKTGVNTYEEDPWEPSGELFAEDFNDKTFLFEGEHLKAGIYGIKWMVGPKDEGELDVVGGDFVDITINEPPSLNVEEDGIDNVTCQGGNDGEITITPSGGSPPYTFTWKRNGNNFVLPQGSTNTHLVNLPEGTYTLTLTDSHDCDYESQEFEVGFENSSPQLDAHQVFQPGTPPNYLPTGSIIIDNIIGDSGNYILHWEKDGNPFQPQNPYHLDQLESGSYTLTIEDADYGCITVVEPPMTILELDPLSVEITETLEITCEGDVGILEANPSGGTNGGYQYLWSTGETTQSIQVGQGEYSVKVTDNGNSEVQEVYLFDYVNPLLSVEVSTIDVVCKDEATGSIELDISGGTGGPYTVSWLDTQQDGPIRTDLEAGQYIYIVSDGQCQVTNENQPIVIQEPEGFFTVEMISQTNVSLNGEEDGSFEISLDNGSPPYTFNWTKDGEPYEPKPESTNTNLVGLEAGIYQVVVIDALGCQATLETPIQITEPDPLAIIGTNTVHVNCKGDFTGSITANVTGIPPFTYKWKKQGDVSFTAPDQKTISGLSAGTYILSVSDNSIVPKITDVIEVSEPSEVLEAIAIPNITECFLGNEGNIHVSGSGGTPPYLYSINNGLDFQENPFFEALESGTYEVMVRDKNQCEYQTSVILGQPDQTNAEFAMSSQVVAGETVLAVDLSYPIPDELEWIVPDEAIVLSKNSDELELVFNQPGEYEVGIQAYRGDCLSTETKKILVLEGDGISEEVQDEVTLKKIESFIIFPNPTTGRFNVGIQLGQPGDVSLKIFGLANNSLIGQQQAFGKDEYEIPMDISGLPSGLYVVVLETQFGISIQKLILN</sequence>
<protein>
    <submittedName>
        <fullName evidence="3">T9SS type A sorting domain-containing protein</fullName>
    </submittedName>
</protein>
<keyword evidence="4" id="KW-1185">Reference proteome</keyword>
<dbReference type="NCBIfam" id="TIGR04183">
    <property type="entry name" value="Por_Secre_tail"/>
    <property type="match status" value="1"/>
</dbReference>
<dbReference type="InterPro" id="IPR035986">
    <property type="entry name" value="PKD_dom_sf"/>
</dbReference>
<evidence type="ECO:0000259" key="2">
    <source>
        <dbReference type="PROSITE" id="PS50835"/>
    </source>
</evidence>
<dbReference type="InterPro" id="IPR026444">
    <property type="entry name" value="Secre_tail"/>
</dbReference>
<dbReference type="AlphaFoldDB" id="A0A850NCM2"/>
<dbReference type="Gene3D" id="2.60.40.10">
    <property type="entry name" value="Immunoglobulins"/>
    <property type="match status" value="2"/>
</dbReference>
<dbReference type="Proteomes" id="UP000558089">
    <property type="component" value="Unassembled WGS sequence"/>
</dbReference>
<comment type="caution">
    <text evidence="3">The sequence shown here is derived from an EMBL/GenBank/DDBJ whole genome shotgun (WGS) entry which is preliminary data.</text>
</comment>
<dbReference type="PROSITE" id="PS50835">
    <property type="entry name" value="IG_LIKE"/>
    <property type="match status" value="1"/>
</dbReference>
<dbReference type="InterPro" id="IPR025667">
    <property type="entry name" value="SprB_repeat"/>
</dbReference>
<organism evidence="3 4">
    <name type="scientific">Flagellimonas chongwuensis</name>
    <dbReference type="NCBI Taxonomy" id="2697365"/>
    <lineage>
        <taxon>Bacteria</taxon>
        <taxon>Pseudomonadati</taxon>
        <taxon>Bacteroidota</taxon>
        <taxon>Flavobacteriia</taxon>
        <taxon>Flavobacteriales</taxon>
        <taxon>Flavobacteriaceae</taxon>
        <taxon>Flagellimonas</taxon>
    </lineage>
</organism>
<evidence type="ECO:0000313" key="3">
    <source>
        <dbReference type="EMBL" id="NVN18493.1"/>
    </source>
</evidence>
<evidence type="ECO:0000256" key="1">
    <source>
        <dbReference type="ARBA" id="ARBA00022729"/>
    </source>
</evidence>
<accession>A0A850NCM2</accession>
<dbReference type="SUPFAM" id="SSF49299">
    <property type="entry name" value="PKD domain"/>
    <property type="match status" value="1"/>
</dbReference>
<evidence type="ECO:0000313" key="4">
    <source>
        <dbReference type="Proteomes" id="UP000558089"/>
    </source>
</evidence>
<dbReference type="Pfam" id="PF13573">
    <property type="entry name" value="SprB"/>
    <property type="match status" value="5"/>
</dbReference>
<dbReference type="InterPro" id="IPR013783">
    <property type="entry name" value="Ig-like_fold"/>
</dbReference>
<dbReference type="EMBL" id="WYET01000004">
    <property type="protein sequence ID" value="NVN18493.1"/>
    <property type="molecule type" value="Genomic_DNA"/>
</dbReference>
<feature type="domain" description="Ig-like" evidence="2">
    <location>
        <begin position="401"/>
        <end position="484"/>
    </location>
</feature>
<proteinExistence type="predicted"/>
<reference evidence="3 4" key="1">
    <citation type="submission" date="2020-01" db="EMBL/GenBank/DDBJ databases">
        <title>Draft Genome Analysis of Muricauda sp. HICW Isolated from coastal seawater of PR China.</title>
        <authorList>
            <person name="Chen M.-X."/>
        </authorList>
    </citation>
    <scope>NUCLEOTIDE SEQUENCE [LARGE SCALE GENOMIC DNA]</scope>
    <source>
        <strain evidence="3 4">HICW</strain>
    </source>
</reference>
<dbReference type="RefSeq" id="WP_176620227.1">
    <property type="nucleotide sequence ID" value="NZ_WYET01000004.1"/>
</dbReference>
<keyword evidence="1" id="KW-0732">Signal</keyword>
<dbReference type="InterPro" id="IPR007110">
    <property type="entry name" value="Ig-like_dom"/>
</dbReference>
<name>A0A850NCM2_9FLAO</name>